<organism evidence="2 3">
    <name type="scientific">Candidatus Rothia avicola</name>
    <dbReference type="NCBI Taxonomy" id="2840478"/>
    <lineage>
        <taxon>Bacteria</taxon>
        <taxon>Bacillati</taxon>
        <taxon>Actinomycetota</taxon>
        <taxon>Actinomycetes</taxon>
        <taxon>Micrococcales</taxon>
        <taxon>Micrococcaceae</taxon>
        <taxon>Rothia</taxon>
    </lineage>
</organism>
<keyword evidence="1" id="KW-0812">Transmembrane</keyword>
<comment type="caution">
    <text evidence="2">The sequence shown here is derived from an EMBL/GenBank/DDBJ whole genome shotgun (WGS) entry which is preliminary data.</text>
</comment>
<evidence type="ECO:0000313" key="2">
    <source>
        <dbReference type="EMBL" id="HIY94591.1"/>
    </source>
</evidence>
<dbReference type="Proteomes" id="UP000824134">
    <property type="component" value="Unassembled WGS sequence"/>
</dbReference>
<dbReference type="AlphaFoldDB" id="A0A9D2CQI6"/>
<protein>
    <submittedName>
        <fullName evidence="2">Uncharacterized protein</fullName>
    </submittedName>
</protein>
<accession>A0A9D2CQI6</accession>
<gene>
    <name evidence="2" type="ORF">H9821_02845</name>
</gene>
<name>A0A9D2CQI6_9MICC</name>
<sequence>MVFTATLDPWSFLKTEAVPLTVITAILGVIFAVLNLMKLASDSRERTRPYIALEPRLGVHLDGAIDLVVTNYGQSPAHNVVLKPLGKLEAGKDEYILPLLDKVFNRSFYLAPHASFRIMWRTIEAGSECGAPEVLDVEVTYSWSKPTLLWRNRDYTEVITVDTGFTAAAPMPATGPIRKLGSPSEKSLANINNAIRTLSQHVANRY</sequence>
<feature type="transmembrane region" description="Helical" evidence="1">
    <location>
        <begin position="17"/>
        <end position="37"/>
    </location>
</feature>
<keyword evidence="1" id="KW-0472">Membrane</keyword>
<evidence type="ECO:0000256" key="1">
    <source>
        <dbReference type="SAM" id="Phobius"/>
    </source>
</evidence>
<proteinExistence type="predicted"/>
<reference evidence="2" key="1">
    <citation type="journal article" date="2021" name="PeerJ">
        <title>Extensive microbial diversity within the chicken gut microbiome revealed by metagenomics and culture.</title>
        <authorList>
            <person name="Gilroy R."/>
            <person name="Ravi A."/>
            <person name="Getino M."/>
            <person name="Pursley I."/>
            <person name="Horton D.L."/>
            <person name="Alikhan N.F."/>
            <person name="Baker D."/>
            <person name="Gharbi K."/>
            <person name="Hall N."/>
            <person name="Watson M."/>
            <person name="Adriaenssens E.M."/>
            <person name="Foster-Nyarko E."/>
            <person name="Jarju S."/>
            <person name="Secka A."/>
            <person name="Antonio M."/>
            <person name="Oren A."/>
            <person name="Chaudhuri R.R."/>
            <person name="La Ragione R."/>
            <person name="Hildebrand F."/>
            <person name="Pallen M.J."/>
        </authorList>
    </citation>
    <scope>NUCLEOTIDE SEQUENCE</scope>
    <source>
        <strain evidence="2">ChiHjej12B11-9195</strain>
    </source>
</reference>
<dbReference type="EMBL" id="DXCN01000025">
    <property type="protein sequence ID" value="HIY94591.1"/>
    <property type="molecule type" value="Genomic_DNA"/>
</dbReference>
<evidence type="ECO:0000313" key="3">
    <source>
        <dbReference type="Proteomes" id="UP000824134"/>
    </source>
</evidence>
<reference evidence="2" key="2">
    <citation type="submission" date="2021-04" db="EMBL/GenBank/DDBJ databases">
        <authorList>
            <person name="Gilroy R."/>
        </authorList>
    </citation>
    <scope>NUCLEOTIDE SEQUENCE</scope>
    <source>
        <strain evidence="2">ChiHjej12B11-9195</strain>
    </source>
</reference>
<keyword evidence="1" id="KW-1133">Transmembrane helix</keyword>